<name>A0A238HAZ8_9BURK</name>
<evidence type="ECO:0000256" key="1">
    <source>
        <dbReference type="SAM" id="MobiDB-lite"/>
    </source>
</evidence>
<protein>
    <submittedName>
        <fullName evidence="2">ADP-heptose:LPS heptosyltransferase</fullName>
    </submittedName>
</protein>
<reference evidence="2 3" key="1">
    <citation type="submission" date="2017-04" db="EMBL/GenBank/DDBJ databases">
        <authorList>
            <person name="Afonso C.L."/>
            <person name="Miller P.J."/>
            <person name="Scott M.A."/>
            <person name="Spackman E."/>
            <person name="Goraichik I."/>
            <person name="Dimitrov K.M."/>
            <person name="Suarez D.L."/>
            <person name="Swayne D.E."/>
        </authorList>
    </citation>
    <scope>NUCLEOTIDE SEQUENCE [LARGE SCALE GENOMIC DNA]</scope>
    <source>
        <strain evidence="2">LMG 28154</strain>
    </source>
</reference>
<sequence length="389" mass="41411">MTKKNARAAPRSNGEPASLPDPAAHRAADGTPPPGNAALSPADALAYPGTLLSPDGKLVAPYDLECAPAAHPHGHAGAAARVGLLHAASRPFTLDYAAISAVHVVNGMGVALGDSVVGITALTAIRAAHAHLRVVLYRPAHAPGYVDALYRLAAGASVIAPPRALPWPAAALPSGARDARIDLGNHLYWPAFAATPMIDFFLSALGVPPESVPANAKRNRWLTGLALPELPPAWRGRRYVLFCARASTPLRSIPATQRAALVDRLARIYRLPVLGFEPIDHPDYVDVSGYCTDTGQFIGWVKHARAVFSVDTAAVHLADGFDVPTLALFSSIPPGLRARDYPHCTSVTLDLPDALRSRHASDRLDDLAQLEAAYRRIDWDALAWPRPRD</sequence>
<dbReference type="EMBL" id="FXAN01000106">
    <property type="protein sequence ID" value="SMG02566.1"/>
    <property type="molecule type" value="Genomic_DNA"/>
</dbReference>
<accession>A0A238HAZ8</accession>
<dbReference type="Gene3D" id="3.40.50.2000">
    <property type="entry name" value="Glycogen Phosphorylase B"/>
    <property type="match status" value="1"/>
</dbReference>
<keyword evidence="2" id="KW-0808">Transferase</keyword>
<proteinExistence type="predicted"/>
<organism evidence="2 3">
    <name type="scientific">Burkholderia singularis</name>
    <dbReference type="NCBI Taxonomy" id="1503053"/>
    <lineage>
        <taxon>Bacteria</taxon>
        <taxon>Pseudomonadati</taxon>
        <taxon>Pseudomonadota</taxon>
        <taxon>Betaproteobacteria</taxon>
        <taxon>Burkholderiales</taxon>
        <taxon>Burkholderiaceae</taxon>
        <taxon>Burkholderia</taxon>
        <taxon>pseudomallei group</taxon>
    </lineage>
</organism>
<evidence type="ECO:0000313" key="2">
    <source>
        <dbReference type="EMBL" id="SMG02566.1"/>
    </source>
</evidence>
<dbReference type="GO" id="GO:0016740">
    <property type="term" value="F:transferase activity"/>
    <property type="evidence" value="ECO:0007669"/>
    <property type="project" value="UniProtKB-KW"/>
</dbReference>
<dbReference type="RefSeq" id="WP_256583930.1">
    <property type="nucleotide sequence ID" value="NZ_FXAN01000106.1"/>
</dbReference>
<dbReference type="SUPFAM" id="SSF53756">
    <property type="entry name" value="UDP-Glycosyltransferase/glycogen phosphorylase"/>
    <property type="match status" value="1"/>
</dbReference>
<feature type="region of interest" description="Disordered" evidence="1">
    <location>
        <begin position="1"/>
        <end position="40"/>
    </location>
</feature>
<evidence type="ECO:0000313" key="3">
    <source>
        <dbReference type="Proteomes" id="UP000198460"/>
    </source>
</evidence>
<dbReference type="Proteomes" id="UP000198460">
    <property type="component" value="Unassembled WGS sequence"/>
</dbReference>
<dbReference type="AlphaFoldDB" id="A0A238HAZ8"/>
<gene>
    <name evidence="2" type="ORF">BSIN_1008</name>
</gene>